<evidence type="ECO:0000256" key="1">
    <source>
        <dbReference type="SAM" id="MobiDB-lite"/>
    </source>
</evidence>
<dbReference type="AlphaFoldDB" id="A0A067SS55"/>
<sequence>MRASRRLALELELGCVSIFSFCSSVPLPPRTGTGTGTGTSCQPIISSRNSTSNASLHPRARPTISKTHSQDALAGQGCPFARVTRSSIRARKRS</sequence>
<gene>
    <name evidence="2" type="ORF">GALMADRAFT_916716</name>
</gene>
<dbReference type="EMBL" id="KL142401">
    <property type="protein sequence ID" value="KDR69598.1"/>
    <property type="molecule type" value="Genomic_DNA"/>
</dbReference>
<feature type="region of interest" description="Disordered" evidence="1">
    <location>
        <begin position="29"/>
        <end position="76"/>
    </location>
</feature>
<organism evidence="2 3">
    <name type="scientific">Galerina marginata (strain CBS 339.88)</name>
    <dbReference type="NCBI Taxonomy" id="685588"/>
    <lineage>
        <taxon>Eukaryota</taxon>
        <taxon>Fungi</taxon>
        <taxon>Dikarya</taxon>
        <taxon>Basidiomycota</taxon>
        <taxon>Agaricomycotina</taxon>
        <taxon>Agaricomycetes</taxon>
        <taxon>Agaricomycetidae</taxon>
        <taxon>Agaricales</taxon>
        <taxon>Agaricineae</taxon>
        <taxon>Strophariaceae</taxon>
        <taxon>Galerina</taxon>
    </lineage>
</organism>
<name>A0A067SS55_GALM3</name>
<protein>
    <submittedName>
        <fullName evidence="2">Uncharacterized protein</fullName>
    </submittedName>
</protein>
<reference evidence="3" key="1">
    <citation type="journal article" date="2014" name="Proc. Natl. Acad. Sci. U.S.A.">
        <title>Extensive sampling of basidiomycete genomes demonstrates inadequacy of the white-rot/brown-rot paradigm for wood decay fungi.</title>
        <authorList>
            <person name="Riley R."/>
            <person name="Salamov A.A."/>
            <person name="Brown D.W."/>
            <person name="Nagy L.G."/>
            <person name="Floudas D."/>
            <person name="Held B.W."/>
            <person name="Levasseur A."/>
            <person name="Lombard V."/>
            <person name="Morin E."/>
            <person name="Otillar R."/>
            <person name="Lindquist E.A."/>
            <person name="Sun H."/>
            <person name="LaButti K.M."/>
            <person name="Schmutz J."/>
            <person name="Jabbour D."/>
            <person name="Luo H."/>
            <person name="Baker S.E."/>
            <person name="Pisabarro A.G."/>
            <person name="Walton J.D."/>
            <person name="Blanchette R.A."/>
            <person name="Henrissat B."/>
            <person name="Martin F."/>
            <person name="Cullen D."/>
            <person name="Hibbett D.S."/>
            <person name="Grigoriev I.V."/>
        </authorList>
    </citation>
    <scope>NUCLEOTIDE SEQUENCE [LARGE SCALE GENOMIC DNA]</scope>
    <source>
        <strain evidence="3">CBS 339.88</strain>
    </source>
</reference>
<dbReference type="Proteomes" id="UP000027222">
    <property type="component" value="Unassembled WGS sequence"/>
</dbReference>
<accession>A0A067SS55</accession>
<keyword evidence="3" id="KW-1185">Reference proteome</keyword>
<feature type="compositionally biased region" description="Polar residues" evidence="1">
    <location>
        <begin position="40"/>
        <end position="55"/>
    </location>
</feature>
<evidence type="ECO:0000313" key="3">
    <source>
        <dbReference type="Proteomes" id="UP000027222"/>
    </source>
</evidence>
<evidence type="ECO:0000313" key="2">
    <source>
        <dbReference type="EMBL" id="KDR69598.1"/>
    </source>
</evidence>
<proteinExistence type="predicted"/>
<dbReference type="HOGENOM" id="CLU_2386315_0_0_1"/>